<dbReference type="OrthoDB" id="2232555at2759"/>
<evidence type="ECO:0000313" key="1">
    <source>
        <dbReference type="EMBL" id="CEP08769.1"/>
    </source>
</evidence>
<evidence type="ECO:0008006" key="3">
    <source>
        <dbReference type="Google" id="ProtNLM"/>
    </source>
</evidence>
<proteinExistence type="predicted"/>
<dbReference type="EMBL" id="LN720343">
    <property type="protein sequence ID" value="CEP08769.1"/>
    <property type="molecule type" value="Genomic_DNA"/>
</dbReference>
<protein>
    <recommendedName>
        <fullName evidence="3">Reverse transcriptase zinc-binding domain-containing protein</fullName>
    </recommendedName>
</protein>
<organism evidence="1 2">
    <name type="scientific">Parasitella parasitica</name>
    <dbReference type="NCBI Taxonomy" id="35722"/>
    <lineage>
        <taxon>Eukaryota</taxon>
        <taxon>Fungi</taxon>
        <taxon>Fungi incertae sedis</taxon>
        <taxon>Mucoromycota</taxon>
        <taxon>Mucoromycotina</taxon>
        <taxon>Mucoromycetes</taxon>
        <taxon>Mucorales</taxon>
        <taxon>Mucorineae</taxon>
        <taxon>Mucoraceae</taxon>
        <taxon>Parasitella</taxon>
    </lineage>
</organism>
<dbReference type="AlphaFoldDB" id="A0A0B7N0U9"/>
<reference evidence="1 2" key="1">
    <citation type="submission" date="2014-09" db="EMBL/GenBank/DDBJ databases">
        <authorList>
            <person name="Ellenberger Sabrina"/>
        </authorList>
    </citation>
    <scope>NUCLEOTIDE SEQUENCE [LARGE SCALE GENOMIC DNA]</scope>
    <source>
        <strain evidence="1 2">CBS 412.66</strain>
    </source>
</reference>
<sequence>MSQQPSSPFSALCSGQVEESLHHFLFACPLKLQVWRSIFQTYISPLPPSDHDLVNQLVTIFACSDTPLIRVIQMPCTLLSTDQIFACTLLTIWQAHWRMFFNGILFLPRSALQRTVRSFSRLENELRPDF</sequence>
<keyword evidence="2" id="KW-1185">Reference proteome</keyword>
<gene>
    <name evidence="1" type="primary">PARPA_02150.1 scaffold 3384</name>
</gene>
<name>A0A0B7N0U9_9FUNG</name>
<accession>A0A0B7N0U9</accession>
<dbReference type="Proteomes" id="UP000054107">
    <property type="component" value="Unassembled WGS sequence"/>
</dbReference>
<evidence type="ECO:0000313" key="2">
    <source>
        <dbReference type="Proteomes" id="UP000054107"/>
    </source>
</evidence>